<evidence type="ECO:0000313" key="7">
    <source>
        <dbReference type="Proteomes" id="UP000628017"/>
    </source>
</evidence>
<dbReference type="SUPFAM" id="SSF47413">
    <property type="entry name" value="lambda repressor-like DNA-binding domains"/>
    <property type="match status" value="1"/>
</dbReference>
<evidence type="ECO:0000313" key="6">
    <source>
        <dbReference type="EMBL" id="GGA16887.1"/>
    </source>
</evidence>
<name>A0A916QWN9_9RHOB</name>
<organism evidence="6 7">
    <name type="scientific">Neptunicoccus cionae</name>
    <dbReference type="NCBI Taxonomy" id="2035344"/>
    <lineage>
        <taxon>Bacteria</taxon>
        <taxon>Pseudomonadati</taxon>
        <taxon>Pseudomonadota</taxon>
        <taxon>Alphaproteobacteria</taxon>
        <taxon>Rhodobacterales</taxon>
        <taxon>Paracoccaceae</taxon>
        <taxon>Neptunicoccus</taxon>
    </lineage>
</organism>
<evidence type="ECO:0000256" key="2">
    <source>
        <dbReference type="ARBA" id="ARBA00023015"/>
    </source>
</evidence>
<dbReference type="PANTHER" id="PTHR30146">
    <property type="entry name" value="LACI-RELATED TRANSCRIPTIONAL REPRESSOR"/>
    <property type="match status" value="1"/>
</dbReference>
<dbReference type="AlphaFoldDB" id="A0A916QWN9"/>
<dbReference type="CDD" id="cd06278">
    <property type="entry name" value="PBP1_LacI-like"/>
    <property type="match status" value="1"/>
</dbReference>
<keyword evidence="4" id="KW-0804">Transcription</keyword>
<comment type="caution">
    <text evidence="6">The sequence shown here is derived from an EMBL/GenBank/DDBJ whole genome shotgun (WGS) entry which is preliminary data.</text>
</comment>
<keyword evidence="2" id="KW-0805">Transcription regulation</keyword>
<dbReference type="SMART" id="SM00354">
    <property type="entry name" value="HTH_LACI"/>
    <property type="match status" value="1"/>
</dbReference>
<dbReference type="RefSeq" id="WP_188673295.1">
    <property type="nucleotide sequence ID" value="NZ_BMKA01000002.1"/>
</dbReference>
<dbReference type="Pfam" id="PF00356">
    <property type="entry name" value="LacI"/>
    <property type="match status" value="1"/>
</dbReference>
<gene>
    <name evidence="6" type="ORF">GCM10011498_16800</name>
</gene>
<dbReference type="Gene3D" id="1.10.260.40">
    <property type="entry name" value="lambda repressor-like DNA-binding domains"/>
    <property type="match status" value="1"/>
</dbReference>
<keyword evidence="1" id="KW-0678">Repressor</keyword>
<dbReference type="PROSITE" id="PS50932">
    <property type="entry name" value="HTH_LACI_2"/>
    <property type="match status" value="1"/>
</dbReference>
<dbReference type="Pfam" id="PF13407">
    <property type="entry name" value="Peripla_BP_4"/>
    <property type="match status" value="1"/>
</dbReference>
<evidence type="ECO:0000256" key="1">
    <source>
        <dbReference type="ARBA" id="ARBA00022491"/>
    </source>
</evidence>
<dbReference type="InterPro" id="IPR010982">
    <property type="entry name" value="Lambda_DNA-bd_dom_sf"/>
</dbReference>
<dbReference type="PANTHER" id="PTHR30146:SF95">
    <property type="entry name" value="RIBOSE OPERON REPRESSOR"/>
    <property type="match status" value="1"/>
</dbReference>
<dbReference type="InterPro" id="IPR028082">
    <property type="entry name" value="Peripla_BP_I"/>
</dbReference>
<dbReference type="Proteomes" id="UP000628017">
    <property type="component" value="Unassembled WGS sequence"/>
</dbReference>
<keyword evidence="7" id="KW-1185">Reference proteome</keyword>
<evidence type="ECO:0000256" key="4">
    <source>
        <dbReference type="ARBA" id="ARBA00023163"/>
    </source>
</evidence>
<proteinExistence type="predicted"/>
<dbReference type="GO" id="GO:0000976">
    <property type="term" value="F:transcription cis-regulatory region binding"/>
    <property type="evidence" value="ECO:0007669"/>
    <property type="project" value="TreeGrafter"/>
</dbReference>
<keyword evidence="3" id="KW-0238">DNA-binding</keyword>
<dbReference type="InterPro" id="IPR000843">
    <property type="entry name" value="HTH_LacI"/>
</dbReference>
<reference evidence="6" key="2">
    <citation type="submission" date="2020-09" db="EMBL/GenBank/DDBJ databases">
        <authorList>
            <person name="Sun Q."/>
            <person name="Zhou Y."/>
        </authorList>
    </citation>
    <scope>NUCLEOTIDE SEQUENCE</scope>
    <source>
        <strain evidence="6">CGMCC 1.15880</strain>
    </source>
</reference>
<evidence type="ECO:0000256" key="3">
    <source>
        <dbReference type="ARBA" id="ARBA00023125"/>
    </source>
</evidence>
<dbReference type="CDD" id="cd01392">
    <property type="entry name" value="HTH_LacI"/>
    <property type="match status" value="1"/>
</dbReference>
<protein>
    <submittedName>
        <fullName evidence="6">LacI family transcriptional regulator</fullName>
    </submittedName>
</protein>
<dbReference type="EMBL" id="BMKA01000002">
    <property type="protein sequence ID" value="GGA16887.1"/>
    <property type="molecule type" value="Genomic_DNA"/>
</dbReference>
<dbReference type="GO" id="GO:0003700">
    <property type="term" value="F:DNA-binding transcription factor activity"/>
    <property type="evidence" value="ECO:0007669"/>
    <property type="project" value="TreeGrafter"/>
</dbReference>
<reference evidence="6" key="1">
    <citation type="journal article" date="2014" name="Int. J. Syst. Evol. Microbiol.">
        <title>Complete genome sequence of Corynebacterium casei LMG S-19264T (=DSM 44701T), isolated from a smear-ripened cheese.</title>
        <authorList>
            <consortium name="US DOE Joint Genome Institute (JGI-PGF)"/>
            <person name="Walter F."/>
            <person name="Albersmeier A."/>
            <person name="Kalinowski J."/>
            <person name="Ruckert C."/>
        </authorList>
    </citation>
    <scope>NUCLEOTIDE SEQUENCE</scope>
    <source>
        <strain evidence="6">CGMCC 1.15880</strain>
    </source>
</reference>
<dbReference type="InterPro" id="IPR025997">
    <property type="entry name" value="SBP_2_dom"/>
</dbReference>
<dbReference type="SUPFAM" id="SSF53822">
    <property type="entry name" value="Periplasmic binding protein-like I"/>
    <property type="match status" value="1"/>
</dbReference>
<feature type="domain" description="HTH lacI-type" evidence="5">
    <location>
        <begin position="6"/>
        <end position="60"/>
    </location>
</feature>
<accession>A0A916QWN9</accession>
<dbReference type="Gene3D" id="3.40.50.2300">
    <property type="match status" value="2"/>
</dbReference>
<sequence>MPNDKITSLDVAKRAGVSQSAVSRVFTKGASASQKTIDKVRKAAKELGYRPNVLARSLITGRSRIIGLVVAYLDNYFYPVALQKLSNALKEEGYHVMVFMASDTTKDIERVVDEMLDYQVDAIVAASVPLSSDLAGRCRDEGIPLVFFNRSQDGDNLTSVTADNFAGGREIARFLAAHRPERIGYIAGFEGASTQRDREAGFLRGLEEAGREVSSRTVGNFCSDGARAAALAMFSAPQHPDAVFVANDHMAFAVMDVLRSDLHLSVPGDVILVSYDDVPPAVWAGYSLTTVRQRTSRMVEETVRVLMNAIETGEAPPVNIKIAGPLIVRGSAPAPLGWTNWAQV</sequence>
<evidence type="ECO:0000259" key="5">
    <source>
        <dbReference type="PROSITE" id="PS50932"/>
    </source>
</evidence>